<dbReference type="EnsemblMetazoa" id="XM_038211045.1">
    <property type="protein sequence ID" value="XP_038066973.1"/>
    <property type="gene ID" value="LOC119736999"/>
</dbReference>
<feature type="signal peptide" evidence="14">
    <location>
        <begin position="1"/>
        <end position="18"/>
    </location>
</feature>
<keyword evidence="10" id="KW-0119">Carbohydrate metabolism</keyword>
<feature type="chain" id="PRO_5036696737" description="alpha-amylase" evidence="14">
    <location>
        <begin position="19"/>
        <end position="4734"/>
    </location>
</feature>
<feature type="domain" description="Glycosyl hydrolase family 13 catalytic" evidence="16">
    <location>
        <begin position="30"/>
        <end position="405"/>
    </location>
</feature>
<evidence type="ECO:0000259" key="16">
    <source>
        <dbReference type="SMART" id="SM00642"/>
    </source>
</evidence>
<dbReference type="Proteomes" id="UP000887568">
    <property type="component" value="Unplaced"/>
</dbReference>
<feature type="compositionally biased region" description="Polar residues" evidence="13">
    <location>
        <begin position="3185"/>
        <end position="3200"/>
    </location>
</feature>
<feature type="region of interest" description="Disordered" evidence="13">
    <location>
        <begin position="1628"/>
        <end position="1664"/>
    </location>
</feature>
<keyword evidence="18" id="KW-1185">Reference proteome</keyword>
<feature type="compositionally biased region" description="Polar residues" evidence="13">
    <location>
        <begin position="1628"/>
        <end position="1646"/>
    </location>
</feature>
<feature type="compositionally biased region" description="Low complexity" evidence="13">
    <location>
        <begin position="3648"/>
        <end position="3662"/>
    </location>
</feature>
<feature type="region of interest" description="Disordered" evidence="13">
    <location>
        <begin position="2738"/>
        <end position="2773"/>
    </location>
</feature>
<dbReference type="GO" id="GO:0004556">
    <property type="term" value="F:alpha-amylase activity"/>
    <property type="evidence" value="ECO:0007669"/>
    <property type="project" value="UniProtKB-EC"/>
</dbReference>
<evidence type="ECO:0000256" key="13">
    <source>
        <dbReference type="SAM" id="MobiDB-lite"/>
    </source>
</evidence>
<organism evidence="17 18">
    <name type="scientific">Patiria miniata</name>
    <name type="common">Bat star</name>
    <name type="synonym">Asterina miniata</name>
    <dbReference type="NCBI Taxonomy" id="46514"/>
    <lineage>
        <taxon>Eukaryota</taxon>
        <taxon>Metazoa</taxon>
        <taxon>Echinodermata</taxon>
        <taxon>Eleutherozoa</taxon>
        <taxon>Asterozoa</taxon>
        <taxon>Asteroidea</taxon>
        <taxon>Valvatacea</taxon>
        <taxon>Valvatida</taxon>
        <taxon>Asterinidae</taxon>
        <taxon>Patiria</taxon>
    </lineage>
</organism>
<evidence type="ECO:0000256" key="9">
    <source>
        <dbReference type="ARBA" id="ARBA00023214"/>
    </source>
</evidence>
<feature type="compositionally biased region" description="Low complexity" evidence="13">
    <location>
        <begin position="1428"/>
        <end position="1443"/>
    </location>
</feature>
<feature type="region of interest" description="Disordered" evidence="13">
    <location>
        <begin position="4513"/>
        <end position="4549"/>
    </location>
</feature>
<feature type="region of interest" description="Disordered" evidence="13">
    <location>
        <begin position="1185"/>
        <end position="1221"/>
    </location>
</feature>
<feature type="compositionally biased region" description="Low complexity" evidence="13">
    <location>
        <begin position="1872"/>
        <end position="1886"/>
    </location>
</feature>
<keyword evidence="11" id="KW-0326">Glycosidase</keyword>
<feature type="region of interest" description="Disordered" evidence="13">
    <location>
        <begin position="3403"/>
        <end position="3440"/>
    </location>
</feature>
<feature type="compositionally biased region" description="Polar residues" evidence="13">
    <location>
        <begin position="1853"/>
        <end position="1868"/>
    </location>
</feature>
<feature type="compositionally biased region" description="Low complexity" evidence="13">
    <location>
        <begin position="3870"/>
        <end position="3884"/>
    </location>
</feature>
<feature type="compositionally biased region" description="Low complexity" evidence="13">
    <location>
        <begin position="1207"/>
        <end position="1221"/>
    </location>
</feature>
<dbReference type="PANTHER" id="PTHR43447">
    <property type="entry name" value="ALPHA-AMYLASE"/>
    <property type="match status" value="1"/>
</dbReference>
<evidence type="ECO:0000256" key="11">
    <source>
        <dbReference type="ARBA" id="ARBA00023295"/>
    </source>
</evidence>
<feature type="compositionally biased region" description="Low complexity" evidence="13">
    <location>
        <begin position="4092"/>
        <end position="4106"/>
    </location>
</feature>
<evidence type="ECO:0000313" key="17">
    <source>
        <dbReference type="EnsemblMetazoa" id="XP_038066973.1"/>
    </source>
</evidence>
<dbReference type="InterPro" id="IPR013780">
    <property type="entry name" value="Glyco_hydro_b"/>
</dbReference>
<dbReference type="SUPFAM" id="SSF51445">
    <property type="entry name" value="(Trans)glycosidases"/>
    <property type="match status" value="1"/>
</dbReference>
<comment type="cofactor">
    <cofactor evidence="3">
        <name>chloride</name>
        <dbReference type="ChEBI" id="CHEBI:17996"/>
    </cofactor>
</comment>
<feature type="region of interest" description="Disordered" evidence="13">
    <location>
        <begin position="1849"/>
        <end position="1886"/>
    </location>
</feature>
<feature type="region of interest" description="Disordered" evidence="13">
    <location>
        <begin position="966"/>
        <end position="999"/>
    </location>
</feature>
<feature type="compositionally biased region" description="Polar residues" evidence="13">
    <location>
        <begin position="3629"/>
        <end position="3644"/>
    </location>
</feature>
<feature type="region of interest" description="Disordered" evidence="13">
    <location>
        <begin position="4069"/>
        <end position="4106"/>
    </location>
</feature>
<evidence type="ECO:0000256" key="8">
    <source>
        <dbReference type="ARBA" id="ARBA00022837"/>
    </source>
</evidence>
<comment type="cofactor">
    <cofactor evidence="2">
        <name>Ca(2+)</name>
        <dbReference type="ChEBI" id="CHEBI:29108"/>
    </cofactor>
</comment>
<feature type="region of interest" description="Disordered" evidence="13">
    <location>
        <begin position="2516"/>
        <end position="2551"/>
    </location>
</feature>
<comment type="catalytic activity">
    <reaction evidence="1">
        <text>Endohydrolysis of (1-&gt;4)-alpha-D-glucosidic linkages in polysaccharides containing three or more (1-&gt;4)-alpha-linked D-glucose units.</text>
        <dbReference type="EC" id="3.2.1.1"/>
    </reaction>
</comment>
<dbReference type="SUPFAM" id="SSF51011">
    <property type="entry name" value="Glycosyl hydrolase domain"/>
    <property type="match status" value="1"/>
</dbReference>
<feature type="compositionally biased region" description="Pro residues" evidence="13">
    <location>
        <begin position="730"/>
        <end position="743"/>
    </location>
</feature>
<feature type="region of interest" description="Disordered" evidence="13">
    <location>
        <begin position="2294"/>
        <end position="2330"/>
    </location>
</feature>
<feature type="compositionally biased region" description="Polar residues" evidence="13">
    <location>
        <begin position="966"/>
        <end position="981"/>
    </location>
</feature>
<evidence type="ECO:0000256" key="10">
    <source>
        <dbReference type="ARBA" id="ARBA00023277"/>
    </source>
</evidence>
<evidence type="ECO:0000256" key="3">
    <source>
        <dbReference type="ARBA" id="ARBA00001923"/>
    </source>
</evidence>
<evidence type="ECO:0000256" key="6">
    <source>
        <dbReference type="ARBA" id="ARBA00022723"/>
    </source>
</evidence>
<feature type="compositionally biased region" description="Low complexity" evidence="13">
    <location>
        <begin position="4314"/>
        <end position="4328"/>
    </location>
</feature>
<feature type="domain" description="Alpha-amylase C-terminal" evidence="15">
    <location>
        <begin position="414"/>
        <end position="503"/>
    </location>
</feature>
<feature type="compositionally biased region" description="Low complexity" evidence="13">
    <location>
        <begin position="2316"/>
        <end position="2330"/>
    </location>
</feature>
<dbReference type="Pfam" id="PF00128">
    <property type="entry name" value="Alpha-amylase"/>
    <property type="match status" value="1"/>
</dbReference>
<feature type="compositionally biased region" description="Polar residues" evidence="13">
    <location>
        <begin position="1185"/>
        <end position="1203"/>
    </location>
</feature>
<dbReference type="GO" id="GO:0046872">
    <property type="term" value="F:metal ion binding"/>
    <property type="evidence" value="ECO:0007669"/>
    <property type="project" value="UniProtKB-KW"/>
</dbReference>
<feature type="compositionally biased region" description="Low complexity" evidence="13">
    <location>
        <begin position="3204"/>
        <end position="3218"/>
    </location>
</feature>
<keyword evidence="14" id="KW-0732">Signal</keyword>
<dbReference type="InterPro" id="IPR006047">
    <property type="entry name" value="GH13_cat_dom"/>
</dbReference>
<dbReference type="OrthoDB" id="550577at2759"/>
<keyword evidence="8" id="KW-0106">Calcium</keyword>
<dbReference type="PRINTS" id="PR00110">
    <property type="entry name" value="ALPHAAMYLASE"/>
</dbReference>
<dbReference type="GeneID" id="119736999"/>
<dbReference type="InterPro" id="IPR017853">
    <property type="entry name" value="GH"/>
</dbReference>
<feature type="compositionally biased region" description="Low complexity" evidence="13">
    <location>
        <begin position="2094"/>
        <end position="2108"/>
    </location>
</feature>
<dbReference type="GO" id="GO:0005975">
    <property type="term" value="P:carbohydrate metabolic process"/>
    <property type="evidence" value="ECO:0007669"/>
    <property type="project" value="InterPro"/>
</dbReference>
<keyword evidence="9" id="KW-0868">Chloride</keyword>
<feature type="compositionally biased region" description="Low complexity" evidence="13">
    <location>
        <begin position="985"/>
        <end position="999"/>
    </location>
</feature>
<evidence type="ECO:0000259" key="15">
    <source>
        <dbReference type="SMART" id="SM00632"/>
    </source>
</evidence>
<sequence length="4734" mass="517046">MARLLLLLLAAMCSAASAQYWDPNMEEGRQVMVNLMAWKWTDIADECERYLGPNGFGGVQISPPNEHAVLEHPYQPWWQRYLPVSYELQSRSGTEDELRDMVNRCNLAGVRIYADVVINHMASGEMAKGSADNLYDPKTLSYPQVPYASEDFSVYNLKCPSKSGGIEDHKNEKEVFNCNLAGLPDLDTSVHHVRYTIAKYMNTLIDIGVAGFRVSNAEHIWPSDLAAIYDSLHDLSTTFFKAGRRPFIFQEVNTVGANADVIKPIEYLEMGSVTEFEFGQIVSEAVGSGGSKMTLSDLGNMEDEFFLIPSSGAVAFVDNPDTQRADAITYKESRLYVVANAFMLAYPYGITRVMSSFDFGSYDEGPPSDESGAILSPIINEDGSCGNWWVCEHRWPPVKNMIAFRNVADGQPLSNWWSNDNQQVAFGRGDKAFIVLNNEKAKFSEFLYTGLPSGEYCDIISGDFDSQSRRCIGPVISVDVNGFATFTLNEGGPPVAAIHVNAIVSDKDTEQIVPDNDSLPPTEAVDVSSPDMKRTTIFIYKPTAYGQNLFLRGGMGEGCTDDCDVPIRHITPGDNAQYNAWKTGDNVLDWYGAEDGQDTYENISAEGTPLVWTTNDQSNGASVATDGYGYTPLNQWGDHYWMVDLEIDCSKTNSGWFELKGFLVNGGWENDVSQDESCQGHPGGNKPSTGGNHFARCGFVNVFKFEESECTIDGYTQEPSEMPSEMTNIPPTPPPIPPIPPTSQIPSSDTTPNQPSADNPSGDETSPSDASAPSSTTERTTIFMYKPTNFGQNLFVRGGLTKDCADDCDVPITHITPGENAQYNAWKTGDNNLDWNGAEEGQNAYENIAAQGTPLVWTTNDPSYAANVDADGYGYTPLNQWGDHYWMVDLEIDCSKTDGGWFELKGFLMNGQGWESDVSQDETCQGSAGGSKPFTSNNHFAICGFVNVFKFDENECTINQYKQESSRAIQSDSGATPSADNPSGDETSPSDASAPSSTTERTTIFMYKPTNFGQNLFVRGGLTKDCADACDVPITHITPGENAQYNAWKTGDNNLDWNGAEEGQNAYENIAAQGTPLVWTTNDPSYAANVDADGYGYTPLNQWGDHYWMVDLEIDCSKTDGGWFELKGFLMNGQGWESDVSQDETCQGSAGGSKPFTSNNHFARCGFVNVFKFDENECTINQYEQESSRAIQSDSGATPSADNPSGDETSPSDASAPSSTTERTTIFMYKPTNFGQNLFVRGGLTKDCADACDVPITHITPGENAQYNAWKTGDNNLDWNGAEEGQNAYENIAAQGTPLVWTTNDPSYAANVDTDGYGYTPLNQWGDHYWMVDLEIDCSKTDSGWFELKGFLMNGQGWETDVSQDETCQGSAGGSKPFTSNNHFARCGFVNVFKFEENECAINEYEQESSRAIQATLAQPQVDNPSGDETSPSDASAPSSTTERTTIFMYKPTNFGQNLFIRGGLTKDCADACDVPITHITPGENAQYNAWKTGDNNLDWNGAEEGQNAYENIAAQGTPLVWTTNDPSYAANVDADGYGYTPLNQWGDHYWMVDLEIDCSKTDGGWFELKGFLMNGQGWESDVSQDETCQGSAGGSKPFTSNNHFARCGFVNVFKFDENECTINQYEQESSRAIQSDSGATPSADNPSGDETSPSDASAPSSTTERTTIFMYKPTNFGQNLFVRGGLTKDCADACDVPITHITPGENAQYNAWKTGDNNLDWNGAEEGQNAYENIAAQGTPLVWTTNDPSYAANVDADGYGYTPLNQWGDHYWMVDLEIDCSKTDGGWFELKGFLMNGQGWETDVSQDETCQGSAGGSKPFTSNNHFARCGFVNVFKFEENECAINEYEQESSRAIQSDSGATPSADNPSGDETSPSDASAPSSTTERTTIFMYKPTNFGQNLFIRGGLTKDCADACDVPITHITPGENAQYNAWKTGDNNLDWNGAEEGQNAYENIAAQGTPLVWTTNDPSYAANVDADGYGYTPLNQWGDHYWMVDLEIDCSKTDGGWFELKGFLMNGQGWESDVSQDETCQGSAGGNKPFTSNNHFARCGFVNVFKFEENECTINQYEQESSRAIQSDSGATPSADNPSGDETSPSDASAPSSTTERTTIFMYKPTNFGQNLFVRGGLTKDCADACDVPITHITPGENAQYNAWKTGDNNLDWNGAEEGQNAYENIAAQGTPLVWTTNDPSYAANVDADGYGYTPLNQWGDHYWMVDLEIDCSKTDGGWFELKGFLMNGQGWETDVSQDETCQGSAGGSKPFTSNNHFARCGFVNVFKFDENECTINQYEQESSRAIQSDSGATPSADNPSGDETSPSDASAPSSTTERTTIFMYKPTNFGQNLFVRGGLTKDCADACDVPITHITPGENAQYNAWKTGDNNLDWNGAEEGQNAYENIAAQGTPLVWTTNDPSYAANVDADGYGYTPLNQWGDHYWMVDLEIDCSKTDGGWFELKGFLMNGQGWESDVSQDETCQGSAGGSKPFTSNNHFARCGFVNVFKFDENECTINQYEQESSRAIQSDSGATPSADNPSGDETSPSDASAASSTTERTTIFMYKPTNFGQNLFVRGGLTKDCADACDVPITHITPGKNAQYNAWKTGDNNLDWNGAEEGQNAYENIAAQGTPLVWTTNDPSYAANVDVDGYGYTPLNQWGDHYWMVDLEIDCSKTDGEWFELKGFLMNGQGWESDVSQDETCQGSAGGSKPFTSNNHFARCGFVNVFKFDENECTINQYEQESSRAIQSDSGATPSADNPSGDETSPSDASAASSTTERTTIFMYKPTNFGQNLFVRGGLTKDCADACDVPITHITPGENAQYNAWKTGDNNLDWNGAEEGQNAYENIAAQGTPLVWTTNDPSYAANVDVDGYGYTPLNQWGDHYWMVDLEIDCSKTDGGWFELKGFLMNGQGWESDVSQDETCQGSAGGSKPFTSNNHFARCGFVNVFKFDENECTINQYEQESSRAIQSDSGATPSADNPSGDETSPSDVSAPSSTTERTTIFMYKPTNFGQNLFVRGGLTKDCADACDVPITHITPGENAQYNAWKTGDNNLDWNGAEEGQNAYENIAAQGTPLVWTTNDPSYAANVDTDGYGYTPLNQWGDHYWMVDLEIDCSKTDGGWFELKGFLMNGQGWETDVSQDDTCQGSAGGSKPFTSNNHFARCGFVNVFKFEENECAINEYEQESSRAIQSDSGATPSADNPSGDETSPSDASAPSSTTERTTIFIYKPTNFGQNLFIRGGLTKDCADACDVPITHITPGENAQYNAWKTGDNNLDWNGAEEGQNAYENIAAQGTPLVWTTNDPSYAANVDADGYGYTPLNQWGDHYWMVDLEIDCSKTDGGWFELKGFLMNGQGWESDVSQDETCQGSAGGSKPFTSNNHFARCGFVNVFKFEENECAINEYEQESSRAIQSDSGATPSADNPSGDETSPSDASAPSSTTERTTIFIYKPTNFGQNLFIRGGLTKDCADACDVPITHITPGENAQYNAWKTGDNNLDWNGAEEGQNAYENIAAQGTPLVWTTNDPSYAANVDTDGYGYTPLNQWGDHYWMVDLEIDCSKTDGGWFELKGFLMNGQGWETDVSQDDTCQGSAGGSKPFTSNNHFARCGFVNVFKFEENECAINEYEQESSRAIQSDSGATPSADNPSGDETSPSDASAPSSTTERTTIFIYKPTNFGQNLFIRGGLTKDCADACDVPITHITPGENAQYNAWKTGDNNLDWNGAEEGQNAYENIAAQGTPLVWTTNDPSYAANVDADGYGYTPLNQWGDHYWMVDLEIDCSKTDGGWFELKGFLMNGQGWESDVSQDETCQGSAGGSKPFTSNNHFARCGFVNVFKFEENECAINEYEQESSRAIQSDSGATPSADNPSGDETSPSDASAPSSTTERTTIFMYKPTNFGQNLFVRGGLTKDCADACDVPITHITPGENAQYNAWKTGDNNLDWNGAEEGQNAYENIAAQGTPLVWTTNDPSYAANVDADGYGYTPLNQWGDHYWMVDLEIDCSKTDGGWFELKGFLMNGQGWESDVSQDETCQGSAGGSKPFTSNNHFARCGFVNVFKFEENECAINEYEQESSRAIQSDSGATPSADNPSGDETSPSDASAPSSTTERTTIFMYKPTNFGQNLFIRGGLTKDCADACDVPITHITPGENAQYNAWKTGDNNLDWNGAEEGQNAYKNIAAQGTPLVWTTNDPSYAANVDTDGYGYTPLNQWGDHYWMVDLEIDCSKTDGGWFELKGFLMNGQGWESDVSQDETCQGSAGGSKPFTSNNHFARCGFVNVFKFEENECAINEYEQESSRAIQSDSGATPSADNPSGDETSPSDASAPSSTTERTTIFMYKPTNFGQNLFVRGGLTKDCADACDVPITHITSGENAQYNAWKTGDNNLDWNGAEEGQNAYENIAAQGTPLVWTTNDPSYAANMDADGYGYTPLNQWGDHYWMVDLEIDCSKTDGGWFELKGFLMNGQGWESDVSQDETCQGSAGGSKPFTSINHFARCGFVNVFKFEESECTINQYEQESSRAIQSDSGATPSADNPSGDETSPSDASAPSSTTERTTIFMYKLAYFGQNLFIRGGATEGCTEACTVPIIHVTPGNNPQYNAWKTGDAILDWYGAEEGQNSYENIPAEGTPLIWTTNDKNSIANVATDGFGYTPLNQWGDHYWMVDLEMDCSKTDGGWFELKGFLMNGEGWESDVSQIESCEGSAGGSKPFTSNNHFARCGFINVFKFAENGCIIDTL</sequence>
<keyword evidence="7" id="KW-0378">Hydrolase</keyword>
<proteinExistence type="inferred from homology"/>
<feature type="compositionally biased region" description="Low complexity" evidence="13">
    <location>
        <begin position="3426"/>
        <end position="3440"/>
    </location>
</feature>
<evidence type="ECO:0000256" key="7">
    <source>
        <dbReference type="ARBA" id="ARBA00022801"/>
    </source>
</evidence>
<feature type="region of interest" description="Disordered" evidence="13">
    <location>
        <begin position="2960"/>
        <end position="2996"/>
    </location>
</feature>
<feature type="compositionally biased region" description="Polar residues" evidence="13">
    <location>
        <begin position="2738"/>
        <end position="2761"/>
    </location>
</feature>
<evidence type="ECO:0000256" key="1">
    <source>
        <dbReference type="ARBA" id="ARBA00000548"/>
    </source>
</evidence>
<feature type="compositionally biased region" description="Low complexity" evidence="13">
    <location>
        <begin position="4536"/>
        <end position="4549"/>
    </location>
</feature>
<dbReference type="Gene3D" id="2.60.40.1180">
    <property type="entry name" value="Golgi alpha-mannosidase II"/>
    <property type="match status" value="1"/>
</dbReference>
<name>A0A914ATH5_PATMI</name>
<feature type="region of interest" description="Disordered" evidence="13">
    <location>
        <begin position="4291"/>
        <end position="4328"/>
    </location>
</feature>
<feature type="compositionally biased region" description="Polar residues" evidence="13">
    <location>
        <begin position="2072"/>
        <end position="2090"/>
    </location>
</feature>
<evidence type="ECO:0000256" key="4">
    <source>
        <dbReference type="ARBA" id="ARBA00008061"/>
    </source>
</evidence>
<feature type="compositionally biased region" description="Polar residues" evidence="13">
    <location>
        <begin position="3407"/>
        <end position="3422"/>
    </location>
</feature>
<dbReference type="InterPro" id="IPR006046">
    <property type="entry name" value="Alpha_amylase"/>
</dbReference>
<feature type="region of interest" description="Disordered" evidence="13">
    <location>
        <begin position="3181"/>
        <end position="3218"/>
    </location>
</feature>
<evidence type="ECO:0000256" key="2">
    <source>
        <dbReference type="ARBA" id="ARBA00001913"/>
    </source>
</evidence>
<feature type="compositionally biased region" description="Low complexity" evidence="13">
    <location>
        <begin position="763"/>
        <end position="777"/>
    </location>
</feature>
<feature type="region of interest" description="Disordered" evidence="13">
    <location>
        <begin position="3847"/>
        <end position="3884"/>
    </location>
</feature>
<feature type="region of interest" description="Disordered" evidence="13">
    <location>
        <begin position="715"/>
        <end position="777"/>
    </location>
</feature>
<feature type="region of interest" description="Disordered" evidence="13">
    <location>
        <begin position="3625"/>
        <end position="3662"/>
    </location>
</feature>
<feature type="region of interest" description="Disordered" evidence="13">
    <location>
        <begin position="1420"/>
        <end position="1444"/>
    </location>
</feature>
<evidence type="ECO:0000313" key="18">
    <source>
        <dbReference type="Proteomes" id="UP000887568"/>
    </source>
</evidence>
<feature type="compositionally biased region" description="Low complexity" evidence="13">
    <location>
        <begin position="2762"/>
        <end position="2773"/>
    </location>
</feature>
<dbReference type="SMART" id="SM00642">
    <property type="entry name" value="Aamy"/>
    <property type="match status" value="1"/>
</dbReference>
<feature type="region of interest" description="Disordered" evidence="13">
    <location>
        <begin position="2072"/>
        <end position="2108"/>
    </location>
</feature>
<protein>
    <recommendedName>
        <fullName evidence="5">alpha-amylase</fullName>
        <ecNumber evidence="5">3.2.1.1</ecNumber>
    </recommendedName>
</protein>
<feature type="compositionally biased region" description="Polar residues" evidence="13">
    <location>
        <begin position="4073"/>
        <end position="4088"/>
    </location>
</feature>
<keyword evidence="6" id="KW-0479">Metal-binding</keyword>
<evidence type="ECO:0000256" key="12">
    <source>
        <dbReference type="RuleBase" id="RU003615"/>
    </source>
</evidence>
<evidence type="ECO:0000256" key="5">
    <source>
        <dbReference type="ARBA" id="ARBA00012595"/>
    </source>
</evidence>
<feature type="compositionally biased region" description="Polar residues" evidence="13">
    <location>
        <begin position="3851"/>
        <end position="3866"/>
    </location>
</feature>
<feature type="compositionally biased region" description="Polar residues" evidence="13">
    <location>
        <begin position="4513"/>
        <end position="4532"/>
    </location>
</feature>
<feature type="compositionally biased region" description="Low complexity" evidence="13">
    <location>
        <begin position="1650"/>
        <end position="1664"/>
    </location>
</feature>
<reference evidence="17" key="1">
    <citation type="submission" date="2022-11" db="UniProtKB">
        <authorList>
            <consortium name="EnsemblMetazoa"/>
        </authorList>
    </citation>
    <scope>IDENTIFICATION</scope>
</reference>
<accession>A0A914ATH5</accession>
<dbReference type="CDD" id="cd11317">
    <property type="entry name" value="AmyAc_bac_euk_AmyA"/>
    <property type="match status" value="1"/>
</dbReference>
<feature type="compositionally biased region" description="Polar residues" evidence="13">
    <location>
        <begin position="2294"/>
        <end position="2312"/>
    </location>
</feature>
<evidence type="ECO:0000256" key="14">
    <source>
        <dbReference type="SAM" id="SignalP"/>
    </source>
</evidence>
<feature type="compositionally biased region" description="Low complexity" evidence="13">
    <location>
        <begin position="2540"/>
        <end position="2551"/>
    </location>
</feature>
<dbReference type="InterPro" id="IPR031319">
    <property type="entry name" value="A-amylase_C"/>
</dbReference>
<comment type="similarity">
    <text evidence="4 12">Belongs to the glycosyl hydrolase 13 family.</text>
</comment>
<dbReference type="RefSeq" id="XP_038066973.1">
    <property type="nucleotide sequence ID" value="XM_038211045.1"/>
</dbReference>
<dbReference type="EC" id="3.2.1.1" evidence="5"/>
<dbReference type="Gene3D" id="3.20.20.80">
    <property type="entry name" value="Glycosidases"/>
    <property type="match status" value="1"/>
</dbReference>
<dbReference type="SMART" id="SM00632">
    <property type="entry name" value="Aamy_C"/>
    <property type="match status" value="1"/>
</dbReference>
<feature type="compositionally biased region" description="Polar residues" evidence="13">
    <location>
        <begin position="2516"/>
        <end position="2539"/>
    </location>
</feature>
<feature type="compositionally biased region" description="Polar residues" evidence="13">
    <location>
        <begin position="4295"/>
        <end position="4310"/>
    </location>
</feature>